<proteinExistence type="predicted"/>
<dbReference type="RefSeq" id="WP_115170066.1">
    <property type="nucleotide sequence ID" value="NZ_UGYW01000002.1"/>
</dbReference>
<dbReference type="EMBL" id="UGYW01000002">
    <property type="protein sequence ID" value="SUJ10968.1"/>
    <property type="molecule type" value="Genomic_DNA"/>
</dbReference>
<accession>A0A380C1L2</accession>
<name>A0A380C1L2_SPHSI</name>
<reference evidence="1 2" key="1">
    <citation type="submission" date="2018-06" db="EMBL/GenBank/DDBJ databases">
        <authorList>
            <consortium name="Pathogen Informatics"/>
            <person name="Doyle S."/>
        </authorList>
    </citation>
    <scope>NUCLEOTIDE SEQUENCE [LARGE SCALE GENOMIC DNA]</scope>
    <source>
        <strain evidence="1 2">NCTC11388</strain>
    </source>
</reference>
<gene>
    <name evidence="1" type="ORF">NCTC11388_02106</name>
</gene>
<sequence length="137" mass="14408">MKNGLVVRGQTGPSPTISVDGVQTASANLPSLPTGYGSAEASIHSHPTTVQVVGKGATAQLYPQSASSPSTTDNTTFTQFKFKVIVGPLGPLKGALYNQAKDTMTIPNRTNGLAIYDRNTNPIIELKKKIVENIIGK</sequence>
<evidence type="ECO:0000313" key="2">
    <source>
        <dbReference type="Proteomes" id="UP000254893"/>
    </source>
</evidence>
<organism evidence="1 2">
    <name type="scientific">Sphingobacterium spiritivorum</name>
    <name type="common">Flavobacterium spiritivorum</name>
    <dbReference type="NCBI Taxonomy" id="258"/>
    <lineage>
        <taxon>Bacteria</taxon>
        <taxon>Pseudomonadati</taxon>
        <taxon>Bacteroidota</taxon>
        <taxon>Sphingobacteriia</taxon>
        <taxon>Sphingobacteriales</taxon>
        <taxon>Sphingobacteriaceae</taxon>
        <taxon>Sphingobacterium</taxon>
    </lineage>
</organism>
<dbReference type="AlphaFoldDB" id="A0A380C1L2"/>
<dbReference type="Proteomes" id="UP000254893">
    <property type="component" value="Unassembled WGS sequence"/>
</dbReference>
<protein>
    <submittedName>
        <fullName evidence="1">Uncharacterized protein</fullName>
    </submittedName>
</protein>
<evidence type="ECO:0000313" key="1">
    <source>
        <dbReference type="EMBL" id="SUJ10968.1"/>
    </source>
</evidence>